<reference evidence="1" key="1">
    <citation type="submission" date="2016-05" db="EMBL/GenBank/DDBJ databases">
        <authorList>
            <person name="Lavstsen T."/>
            <person name="Jespersen J.S."/>
        </authorList>
    </citation>
    <scope>NUCLEOTIDE SEQUENCE</scope>
    <source>
        <tissue evidence="1">Brain</tissue>
    </source>
</reference>
<feature type="non-terminal residue" evidence="1">
    <location>
        <position position="1"/>
    </location>
</feature>
<proteinExistence type="predicted"/>
<accession>A0A1A8F6L5</accession>
<feature type="non-terminal residue" evidence="1">
    <location>
        <position position="73"/>
    </location>
</feature>
<protein>
    <submittedName>
        <fullName evidence="1">Double-stranded RNA activated protein kinase 1</fullName>
    </submittedName>
</protein>
<keyword evidence="1" id="KW-0808">Transferase</keyword>
<reference evidence="1" key="2">
    <citation type="submission" date="2016-06" db="EMBL/GenBank/DDBJ databases">
        <title>The genome of a short-lived fish provides insights into sex chromosome evolution and the genetic control of aging.</title>
        <authorList>
            <person name="Reichwald K."/>
            <person name="Felder M."/>
            <person name="Petzold A."/>
            <person name="Koch P."/>
            <person name="Groth M."/>
            <person name="Platzer M."/>
        </authorList>
    </citation>
    <scope>NUCLEOTIDE SEQUENCE</scope>
    <source>
        <tissue evidence="1">Brain</tissue>
    </source>
</reference>
<dbReference type="GO" id="GO:0016301">
    <property type="term" value="F:kinase activity"/>
    <property type="evidence" value="ECO:0007669"/>
    <property type="project" value="UniProtKB-KW"/>
</dbReference>
<dbReference type="EMBL" id="HAEB01008225">
    <property type="protein sequence ID" value="SBQ54752.1"/>
    <property type="molecule type" value="Transcribed_RNA"/>
</dbReference>
<sequence>RLVRGGMYKYTGKSGTHGQVNEEQVRTIRTNHDRSDTIREAGADHDRSKPVKSIFLTSFRICNYSVLNYLVGL</sequence>
<name>A0A1A8F6L5_9TELE</name>
<organism evidence="1">
    <name type="scientific">Nothobranchius korthausae</name>
    <dbReference type="NCBI Taxonomy" id="1143690"/>
    <lineage>
        <taxon>Eukaryota</taxon>
        <taxon>Metazoa</taxon>
        <taxon>Chordata</taxon>
        <taxon>Craniata</taxon>
        <taxon>Vertebrata</taxon>
        <taxon>Euteleostomi</taxon>
        <taxon>Actinopterygii</taxon>
        <taxon>Neopterygii</taxon>
        <taxon>Teleostei</taxon>
        <taxon>Neoteleostei</taxon>
        <taxon>Acanthomorphata</taxon>
        <taxon>Ovalentaria</taxon>
        <taxon>Atherinomorphae</taxon>
        <taxon>Cyprinodontiformes</taxon>
        <taxon>Nothobranchiidae</taxon>
        <taxon>Nothobranchius</taxon>
    </lineage>
</organism>
<evidence type="ECO:0000313" key="1">
    <source>
        <dbReference type="EMBL" id="SBQ54752.1"/>
    </source>
</evidence>
<dbReference type="AlphaFoldDB" id="A0A1A8F6L5"/>
<keyword evidence="1" id="KW-0418">Kinase</keyword>
<gene>
    <name evidence="1" type="primary">PKR1</name>
</gene>